<feature type="binding site" evidence="13">
    <location>
        <position position="56"/>
    </location>
    <ligand>
        <name>NADPH</name>
        <dbReference type="ChEBI" id="CHEBI:57783"/>
    </ligand>
</feature>
<evidence type="ECO:0000256" key="1">
    <source>
        <dbReference type="ARBA" id="ARBA00004496"/>
    </source>
</evidence>
<evidence type="ECO:0000259" key="15">
    <source>
        <dbReference type="Pfam" id="PF03807"/>
    </source>
</evidence>
<dbReference type="PROSITE" id="PS00521">
    <property type="entry name" value="P5CR"/>
    <property type="match status" value="1"/>
</dbReference>
<comment type="catalytic activity">
    <reaction evidence="11">
        <text>L-proline + NAD(+) = (S)-1-pyrroline-5-carboxylate + NADH + 2 H(+)</text>
        <dbReference type="Rhea" id="RHEA:14105"/>
        <dbReference type="ChEBI" id="CHEBI:15378"/>
        <dbReference type="ChEBI" id="CHEBI:17388"/>
        <dbReference type="ChEBI" id="CHEBI:57540"/>
        <dbReference type="ChEBI" id="CHEBI:57945"/>
        <dbReference type="ChEBI" id="CHEBI:60039"/>
        <dbReference type="EC" id="1.5.1.2"/>
    </reaction>
</comment>
<dbReference type="InterPro" id="IPR008927">
    <property type="entry name" value="6-PGluconate_DH-like_C_sf"/>
</dbReference>
<dbReference type="InterPro" id="IPR000304">
    <property type="entry name" value="Pyrroline-COOH_reductase"/>
</dbReference>
<evidence type="ECO:0000256" key="4">
    <source>
        <dbReference type="ARBA" id="ARBA00012855"/>
    </source>
</evidence>
<comment type="pathway">
    <text evidence="2 14">Amino-acid biosynthesis; L-proline biosynthesis; L-proline from L-glutamate 5-semialdehyde: step 1/1.</text>
</comment>
<dbReference type="GO" id="GO:0004735">
    <property type="term" value="F:pyrroline-5-carboxylate reductase activity"/>
    <property type="evidence" value="ECO:0007669"/>
    <property type="project" value="UniProtKB-EC"/>
</dbReference>
<dbReference type="Gene3D" id="3.40.50.720">
    <property type="entry name" value="NAD(P)-binding Rossmann-like Domain"/>
    <property type="match status" value="1"/>
</dbReference>
<gene>
    <name evidence="17" type="ORF">O3G_MSEX001757</name>
</gene>
<comment type="caution">
    <text evidence="17">The sequence shown here is derived from an EMBL/GenBank/DDBJ whole genome shotgun (WGS) entry which is preliminary data.</text>
</comment>
<dbReference type="FunFam" id="3.40.50.720:FF:000190">
    <property type="entry name" value="Pyrroline-5-carboxylate reductase"/>
    <property type="match status" value="1"/>
</dbReference>
<keyword evidence="10 14" id="KW-0560">Oxidoreductase</keyword>
<comment type="catalytic activity">
    <reaction evidence="12 14">
        <text>L-proline + NADP(+) = (S)-1-pyrroline-5-carboxylate + NADPH + 2 H(+)</text>
        <dbReference type="Rhea" id="RHEA:14109"/>
        <dbReference type="ChEBI" id="CHEBI:15378"/>
        <dbReference type="ChEBI" id="CHEBI:17388"/>
        <dbReference type="ChEBI" id="CHEBI:57783"/>
        <dbReference type="ChEBI" id="CHEBI:58349"/>
        <dbReference type="ChEBI" id="CHEBI:60039"/>
        <dbReference type="EC" id="1.5.1.2"/>
    </reaction>
</comment>
<keyword evidence="18" id="KW-1185">Reference proteome</keyword>
<dbReference type="PANTHER" id="PTHR11645">
    <property type="entry name" value="PYRROLINE-5-CARBOXYLATE REDUCTASE"/>
    <property type="match status" value="1"/>
</dbReference>
<dbReference type="InterPro" id="IPR053790">
    <property type="entry name" value="P5CR-like_CS"/>
</dbReference>
<dbReference type="Pfam" id="PF14748">
    <property type="entry name" value="P5CR_dimer"/>
    <property type="match status" value="1"/>
</dbReference>
<evidence type="ECO:0000256" key="8">
    <source>
        <dbReference type="ARBA" id="ARBA00022650"/>
    </source>
</evidence>
<evidence type="ECO:0000256" key="6">
    <source>
        <dbReference type="ARBA" id="ARBA00022490"/>
    </source>
</evidence>
<dbReference type="Proteomes" id="UP000791440">
    <property type="component" value="Unassembled WGS sequence"/>
</dbReference>
<protein>
    <recommendedName>
        <fullName evidence="5 14">Pyrroline-5-carboxylate reductase</fullName>
        <ecNumber evidence="4 14">1.5.1.2</ecNumber>
    </recommendedName>
</protein>
<dbReference type="PANTHER" id="PTHR11645:SF69">
    <property type="entry name" value="PYRROLINE-5-CARBOXYLATE REDUCTASE"/>
    <property type="match status" value="1"/>
</dbReference>
<dbReference type="EMBL" id="JH668285">
    <property type="protein sequence ID" value="KAG6441286.1"/>
    <property type="molecule type" value="Genomic_DNA"/>
</dbReference>
<evidence type="ECO:0000256" key="3">
    <source>
        <dbReference type="ARBA" id="ARBA00005525"/>
    </source>
</evidence>
<evidence type="ECO:0000256" key="13">
    <source>
        <dbReference type="PIRSR" id="PIRSR000193-1"/>
    </source>
</evidence>
<evidence type="ECO:0000256" key="12">
    <source>
        <dbReference type="ARBA" id="ARBA00052690"/>
    </source>
</evidence>
<dbReference type="OrthoDB" id="10263291at2759"/>
<keyword evidence="7 14" id="KW-0028">Amino-acid biosynthesis</keyword>
<dbReference type="AlphaFoldDB" id="A0A921YL43"/>
<reference evidence="17" key="1">
    <citation type="journal article" date="2016" name="Insect Biochem. Mol. Biol.">
        <title>Multifaceted biological insights from a draft genome sequence of the tobacco hornworm moth, Manduca sexta.</title>
        <authorList>
            <person name="Kanost M.R."/>
            <person name="Arrese E.L."/>
            <person name="Cao X."/>
            <person name="Chen Y.R."/>
            <person name="Chellapilla S."/>
            <person name="Goldsmith M.R."/>
            <person name="Grosse-Wilde E."/>
            <person name="Heckel D.G."/>
            <person name="Herndon N."/>
            <person name="Jiang H."/>
            <person name="Papanicolaou A."/>
            <person name="Qu J."/>
            <person name="Soulages J.L."/>
            <person name="Vogel H."/>
            <person name="Walters J."/>
            <person name="Waterhouse R.M."/>
            <person name="Ahn S.J."/>
            <person name="Almeida F.C."/>
            <person name="An C."/>
            <person name="Aqrawi P."/>
            <person name="Bretschneider A."/>
            <person name="Bryant W.B."/>
            <person name="Bucks S."/>
            <person name="Chao H."/>
            <person name="Chevignon G."/>
            <person name="Christen J.M."/>
            <person name="Clarke D.F."/>
            <person name="Dittmer N.T."/>
            <person name="Ferguson L.C.F."/>
            <person name="Garavelou S."/>
            <person name="Gordon K.H.J."/>
            <person name="Gunaratna R.T."/>
            <person name="Han Y."/>
            <person name="Hauser F."/>
            <person name="He Y."/>
            <person name="Heidel-Fischer H."/>
            <person name="Hirsh A."/>
            <person name="Hu Y."/>
            <person name="Jiang H."/>
            <person name="Kalra D."/>
            <person name="Klinner C."/>
            <person name="Konig C."/>
            <person name="Kovar C."/>
            <person name="Kroll A.R."/>
            <person name="Kuwar S.S."/>
            <person name="Lee S.L."/>
            <person name="Lehman R."/>
            <person name="Li K."/>
            <person name="Li Z."/>
            <person name="Liang H."/>
            <person name="Lovelace S."/>
            <person name="Lu Z."/>
            <person name="Mansfield J.H."/>
            <person name="McCulloch K.J."/>
            <person name="Mathew T."/>
            <person name="Morton B."/>
            <person name="Muzny D.M."/>
            <person name="Neunemann D."/>
            <person name="Ongeri F."/>
            <person name="Pauchet Y."/>
            <person name="Pu L.L."/>
            <person name="Pyrousis I."/>
            <person name="Rao X.J."/>
            <person name="Redding A."/>
            <person name="Roesel C."/>
            <person name="Sanchez-Gracia A."/>
            <person name="Schaack S."/>
            <person name="Shukla A."/>
            <person name="Tetreau G."/>
            <person name="Wang Y."/>
            <person name="Xiong G.H."/>
            <person name="Traut W."/>
            <person name="Walsh T.K."/>
            <person name="Worley K.C."/>
            <person name="Wu D."/>
            <person name="Wu W."/>
            <person name="Wu Y.Q."/>
            <person name="Zhang X."/>
            <person name="Zou Z."/>
            <person name="Zucker H."/>
            <person name="Briscoe A.D."/>
            <person name="Burmester T."/>
            <person name="Clem R.J."/>
            <person name="Feyereisen R."/>
            <person name="Grimmelikhuijzen C.J.P."/>
            <person name="Hamodrakas S.J."/>
            <person name="Hansson B.S."/>
            <person name="Huguet E."/>
            <person name="Jermiin L.S."/>
            <person name="Lan Q."/>
            <person name="Lehman H.K."/>
            <person name="Lorenzen M."/>
            <person name="Merzendorfer H."/>
            <person name="Michalopoulos I."/>
            <person name="Morton D.B."/>
            <person name="Muthukrishnan S."/>
            <person name="Oakeshott J.G."/>
            <person name="Palmer W."/>
            <person name="Park Y."/>
            <person name="Passarelli A.L."/>
            <person name="Rozas J."/>
            <person name="Schwartz L.M."/>
            <person name="Smith W."/>
            <person name="Southgate A."/>
            <person name="Vilcinskas A."/>
            <person name="Vogt R."/>
            <person name="Wang P."/>
            <person name="Werren J."/>
            <person name="Yu X.Q."/>
            <person name="Zhou J.J."/>
            <person name="Brown S.J."/>
            <person name="Scherer S.E."/>
            <person name="Richards S."/>
            <person name="Blissard G.W."/>
        </authorList>
    </citation>
    <scope>NUCLEOTIDE SEQUENCE</scope>
</reference>
<dbReference type="GO" id="GO:0005737">
    <property type="term" value="C:cytoplasm"/>
    <property type="evidence" value="ECO:0007669"/>
    <property type="project" value="UniProtKB-SubCell"/>
</dbReference>
<dbReference type="NCBIfam" id="TIGR00112">
    <property type="entry name" value="proC"/>
    <property type="match status" value="1"/>
</dbReference>
<comment type="subcellular location">
    <subcellularLocation>
        <location evidence="1">Cytoplasm</location>
    </subcellularLocation>
</comment>
<name>A0A921YL43_MANSE</name>
<keyword evidence="8 14" id="KW-0641">Proline biosynthesis</keyword>
<evidence type="ECO:0000256" key="5">
    <source>
        <dbReference type="ARBA" id="ARBA00021413"/>
    </source>
</evidence>
<dbReference type="InterPro" id="IPR029036">
    <property type="entry name" value="P5CR_dimer"/>
</dbReference>
<evidence type="ECO:0000313" key="17">
    <source>
        <dbReference type="EMBL" id="KAG6441286.1"/>
    </source>
</evidence>
<dbReference type="FunFam" id="1.10.3730.10:FF:000001">
    <property type="entry name" value="Pyrroline-5-carboxylate reductase"/>
    <property type="match status" value="1"/>
</dbReference>
<dbReference type="SUPFAM" id="SSF51735">
    <property type="entry name" value="NAD(P)-binding Rossmann-fold domains"/>
    <property type="match status" value="1"/>
</dbReference>
<organism evidence="17 18">
    <name type="scientific">Manduca sexta</name>
    <name type="common">Tobacco hawkmoth</name>
    <name type="synonym">Tobacco hornworm</name>
    <dbReference type="NCBI Taxonomy" id="7130"/>
    <lineage>
        <taxon>Eukaryota</taxon>
        <taxon>Metazoa</taxon>
        <taxon>Ecdysozoa</taxon>
        <taxon>Arthropoda</taxon>
        <taxon>Hexapoda</taxon>
        <taxon>Insecta</taxon>
        <taxon>Pterygota</taxon>
        <taxon>Neoptera</taxon>
        <taxon>Endopterygota</taxon>
        <taxon>Lepidoptera</taxon>
        <taxon>Glossata</taxon>
        <taxon>Ditrysia</taxon>
        <taxon>Bombycoidea</taxon>
        <taxon>Sphingidae</taxon>
        <taxon>Sphinginae</taxon>
        <taxon>Sphingini</taxon>
        <taxon>Manduca</taxon>
    </lineage>
</organism>
<dbReference type="SUPFAM" id="SSF48179">
    <property type="entry name" value="6-phosphogluconate dehydrogenase C-terminal domain-like"/>
    <property type="match status" value="1"/>
</dbReference>
<dbReference type="Gene3D" id="1.10.3730.10">
    <property type="entry name" value="ProC C-terminal domain-like"/>
    <property type="match status" value="1"/>
</dbReference>
<dbReference type="InterPro" id="IPR028939">
    <property type="entry name" value="P5C_Rdtase_cat_N"/>
</dbReference>
<sequence>MNLKIGFIGGGNMSTAIFRGIMKSNGHPPSEIWVSGPNLSNLKHWSDSGAHITTRNDEIFNNCDIVFLGVKPDKLHVAISQCQNNAKKNTERNVLFVSMLGGITIKTLHQALRTLDNYANVSVVRIMPNTPMEVGTGVCLYSHDDIATEEQCTVLRKLLSCCGLFENIPESLMNSLGILTACGPAFMYIVIESLADGAVKLGVPRAMALRHASQVVAGSGQMVLQSGKHPGLLKDEVCSPGGSTICGVSELENGRLRATLIAALEAASQKTKNVGENKSTSKH</sequence>
<feature type="binding site" evidence="13">
    <location>
        <begin position="8"/>
        <end position="13"/>
    </location>
    <ligand>
        <name>NADP(+)</name>
        <dbReference type="ChEBI" id="CHEBI:58349"/>
    </ligand>
</feature>
<dbReference type="InterPro" id="IPR036291">
    <property type="entry name" value="NAD(P)-bd_dom_sf"/>
</dbReference>
<evidence type="ECO:0000256" key="10">
    <source>
        <dbReference type="ARBA" id="ARBA00023002"/>
    </source>
</evidence>
<evidence type="ECO:0000256" key="11">
    <source>
        <dbReference type="ARBA" id="ARBA00050547"/>
    </source>
</evidence>
<reference evidence="17" key="2">
    <citation type="submission" date="2020-12" db="EMBL/GenBank/DDBJ databases">
        <authorList>
            <person name="Kanost M."/>
        </authorList>
    </citation>
    <scope>NUCLEOTIDE SEQUENCE</scope>
</reference>
<keyword evidence="9 13" id="KW-0521">NADP</keyword>
<evidence type="ECO:0000256" key="14">
    <source>
        <dbReference type="RuleBase" id="RU003903"/>
    </source>
</evidence>
<feature type="domain" description="Pyrroline-5-carboxylate reductase dimerisation" evidence="16">
    <location>
        <begin position="170"/>
        <end position="273"/>
    </location>
</feature>
<evidence type="ECO:0000256" key="2">
    <source>
        <dbReference type="ARBA" id="ARBA00005205"/>
    </source>
</evidence>
<dbReference type="PIRSF" id="PIRSF000193">
    <property type="entry name" value="Pyrrol-5-carb_rd"/>
    <property type="match status" value="1"/>
</dbReference>
<dbReference type="Pfam" id="PF03807">
    <property type="entry name" value="F420_oxidored"/>
    <property type="match status" value="1"/>
</dbReference>
<dbReference type="EC" id="1.5.1.2" evidence="4 14"/>
<proteinExistence type="inferred from homology"/>
<dbReference type="HAMAP" id="MF_01925">
    <property type="entry name" value="P5C_reductase"/>
    <property type="match status" value="1"/>
</dbReference>
<evidence type="ECO:0000259" key="16">
    <source>
        <dbReference type="Pfam" id="PF14748"/>
    </source>
</evidence>
<dbReference type="GO" id="GO:0055129">
    <property type="term" value="P:L-proline biosynthetic process"/>
    <property type="evidence" value="ECO:0007669"/>
    <property type="project" value="TreeGrafter"/>
</dbReference>
<comment type="similarity">
    <text evidence="3 14">Belongs to the pyrroline-5-carboxylate reductase family.</text>
</comment>
<accession>A0A921YL43</accession>
<evidence type="ECO:0000256" key="9">
    <source>
        <dbReference type="ARBA" id="ARBA00022857"/>
    </source>
</evidence>
<feature type="domain" description="Pyrroline-5-carboxylate reductase catalytic N-terminal" evidence="15">
    <location>
        <begin position="4"/>
        <end position="87"/>
    </location>
</feature>
<evidence type="ECO:0000313" key="18">
    <source>
        <dbReference type="Proteomes" id="UP000791440"/>
    </source>
</evidence>
<keyword evidence="6" id="KW-0963">Cytoplasm</keyword>
<evidence type="ECO:0000256" key="7">
    <source>
        <dbReference type="ARBA" id="ARBA00022605"/>
    </source>
</evidence>